<evidence type="ECO:0000256" key="6">
    <source>
        <dbReference type="SAM" id="MobiDB-lite"/>
    </source>
</evidence>
<dbReference type="SUPFAM" id="SSF144074">
    <property type="entry name" value="E2F-DP heterodimerization region"/>
    <property type="match status" value="1"/>
</dbReference>
<feature type="region of interest" description="Disordered" evidence="6">
    <location>
        <begin position="94"/>
        <end position="124"/>
    </location>
</feature>
<dbReference type="InterPro" id="IPR032198">
    <property type="entry name" value="E2F_CC-MB"/>
</dbReference>
<dbReference type="InterPro" id="IPR036388">
    <property type="entry name" value="WH-like_DNA-bd_sf"/>
</dbReference>
<dbReference type="EMBL" id="QUTH01002146">
    <property type="protein sequence ID" value="RHZ27495.1"/>
    <property type="molecule type" value="Genomic_DNA"/>
</dbReference>
<feature type="compositionally biased region" description="Polar residues" evidence="6">
    <location>
        <begin position="43"/>
        <end position="58"/>
    </location>
</feature>
<dbReference type="CDD" id="cd14660">
    <property type="entry name" value="E2F_DD"/>
    <property type="match status" value="1"/>
</dbReference>
<dbReference type="GO" id="GO:0000981">
    <property type="term" value="F:DNA-binding transcription factor activity, RNA polymerase II-specific"/>
    <property type="evidence" value="ECO:0007669"/>
    <property type="project" value="TreeGrafter"/>
</dbReference>
<comment type="subcellular location">
    <subcellularLocation>
        <location evidence="5">Nucleus</location>
    </subcellularLocation>
</comment>
<keyword evidence="3 5" id="KW-0238">DNA-binding</keyword>
<comment type="caution">
    <text evidence="8">The sequence shown here is derived from an EMBL/GenBank/DDBJ whole genome shotgun (WGS) entry which is preliminary data.</text>
</comment>
<sequence>METPTPPQKRPRNAAASAAGSSAKAKSKAKALPSAKAAQASSTDTSTPNNHAASTSAAGNVPPMYMGLPMYMPINPYLKRPPLALHGMGLDPSSAMTLNTKSSAPQKGNDGKGGQSSSPAGTRYDSSLGLLTKKFVSLIQNATDGNLDLNQAAISLGVQKRRIYDITNVLEGIGLIEKTSKNNIHWKAGTAGGGSSCLPGHDESDSDNEGGVTRAAPSRVEEVSDLKESTLKLIEEEKLLEHYIRHMTMSVKHLNDEGGGDGSANNPGGLSFISHQDIRAMESLSEQSIMAIKAPPGTTLEVPDPDEGMPAGSRRFQIFLKSNEGPVDVYLVSQASTVPDEGVKKEATAASSASLLGHETDHGAGVGDFEDSDFDSGLFKLAPLKADPDFCFNLDENEGISDFFGSNSFLNHHDVAQAGGGGGDDDDDF</sequence>
<dbReference type="SMART" id="SM01372">
    <property type="entry name" value="E2F_TDP"/>
    <property type="match status" value="1"/>
</dbReference>
<dbReference type="Proteomes" id="UP000285430">
    <property type="component" value="Unassembled WGS sequence"/>
</dbReference>
<evidence type="ECO:0000256" key="2">
    <source>
        <dbReference type="ARBA" id="ARBA00023015"/>
    </source>
</evidence>
<evidence type="ECO:0000313" key="10">
    <source>
        <dbReference type="Proteomes" id="UP000285430"/>
    </source>
</evidence>
<feature type="compositionally biased region" description="Polar residues" evidence="6">
    <location>
        <begin position="94"/>
        <end position="106"/>
    </location>
</feature>
<dbReference type="EMBL" id="QUTG01003081">
    <property type="protein sequence ID" value="RHY93311.1"/>
    <property type="molecule type" value="Genomic_DNA"/>
</dbReference>
<dbReference type="Pfam" id="PF16421">
    <property type="entry name" value="E2F_CC-MB"/>
    <property type="match status" value="1"/>
</dbReference>
<dbReference type="SUPFAM" id="SSF46785">
    <property type="entry name" value="Winged helix' DNA-binding domain"/>
    <property type="match status" value="1"/>
</dbReference>
<dbReference type="Pfam" id="PF02319">
    <property type="entry name" value="WHD_E2F_TDP"/>
    <property type="match status" value="1"/>
</dbReference>
<dbReference type="AlphaFoldDB" id="A0A3R6X7E9"/>
<evidence type="ECO:0000256" key="3">
    <source>
        <dbReference type="ARBA" id="ARBA00023125"/>
    </source>
</evidence>
<dbReference type="Gene3D" id="6.10.250.540">
    <property type="match status" value="1"/>
</dbReference>
<accession>A0A3R6X7E9</accession>
<dbReference type="PANTHER" id="PTHR12081">
    <property type="entry name" value="TRANSCRIPTION FACTOR E2F"/>
    <property type="match status" value="1"/>
</dbReference>
<name>A0A3R6X7E9_APHAT</name>
<dbReference type="PANTHER" id="PTHR12081:SF18">
    <property type="entry name" value="TRANSCRIPTION FACTOR E2F2-RELATED"/>
    <property type="match status" value="1"/>
</dbReference>
<evidence type="ECO:0000256" key="4">
    <source>
        <dbReference type="ARBA" id="ARBA00023163"/>
    </source>
</evidence>
<feature type="region of interest" description="Disordered" evidence="6">
    <location>
        <begin position="1"/>
        <end position="60"/>
    </location>
</feature>
<feature type="domain" description="E2F/DP family winged-helix DNA-binding" evidence="7">
    <location>
        <begin position="123"/>
        <end position="188"/>
    </location>
</feature>
<proteinExistence type="inferred from homology"/>
<dbReference type="InterPro" id="IPR015633">
    <property type="entry name" value="E2F"/>
</dbReference>
<keyword evidence="5" id="KW-0539">Nucleus</keyword>
<dbReference type="Proteomes" id="UP000285712">
    <property type="component" value="Unassembled WGS sequence"/>
</dbReference>
<feature type="region of interest" description="Disordered" evidence="6">
    <location>
        <begin position="192"/>
        <end position="219"/>
    </location>
</feature>
<dbReference type="Gene3D" id="1.10.10.10">
    <property type="entry name" value="Winged helix-like DNA-binding domain superfamily/Winged helix DNA-binding domain"/>
    <property type="match status" value="1"/>
</dbReference>
<dbReference type="InterPro" id="IPR003316">
    <property type="entry name" value="E2F_WHTH_DNA-bd_dom"/>
</dbReference>
<dbReference type="GO" id="GO:0090575">
    <property type="term" value="C:RNA polymerase II transcription regulator complex"/>
    <property type="evidence" value="ECO:0007669"/>
    <property type="project" value="TreeGrafter"/>
</dbReference>
<dbReference type="GO" id="GO:0046983">
    <property type="term" value="F:protein dimerization activity"/>
    <property type="evidence" value="ECO:0007669"/>
    <property type="project" value="InterPro"/>
</dbReference>
<gene>
    <name evidence="8" type="ORF">DYB35_000167</name>
    <name evidence="9" type="ORF">DYB37_000544</name>
</gene>
<keyword evidence="4 5" id="KW-0804">Transcription</keyword>
<evidence type="ECO:0000256" key="5">
    <source>
        <dbReference type="RuleBase" id="RU003796"/>
    </source>
</evidence>
<dbReference type="InterPro" id="IPR037241">
    <property type="entry name" value="E2F-DP_heterodim"/>
</dbReference>
<dbReference type="InterPro" id="IPR036390">
    <property type="entry name" value="WH_DNA-bd_sf"/>
</dbReference>
<evidence type="ECO:0000313" key="8">
    <source>
        <dbReference type="EMBL" id="RHY93311.1"/>
    </source>
</evidence>
<evidence type="ECO:0000313" key="11">
    <source>
        <dbReference type="Proteomes" id="UP000285712"/>
    </source>
</evidence>
<feature type="compositionally biased region" description="Low complexity" evidence="6">
    <location>
        <begin position="14"/>
        <end position="42"/>
    </location>
</feature>
<reference evidence="10 11" key="1">
    <citation type="submission" date="2018-08" db="EMBL/GenBank/DDBJ databases">
        <title>Aphanomyces genome sequencing and annotation.</title>
        <authorList>
            <person name="Minardi D."/>
            <person name="Oidtmann B."/>
            <person name="Van Der Giezen M."/>
            <person name="Studholme D.J."/>
        </authorList>
    </citation>
    <scope>NUCLEOTIDE SEQUENCE [LARGE SCALE GENOMIC DNA]</scope>
    <source>
        <strain evidence="9 10">Da</strain>
        <strain evidence="8 11">Sv</strain>
    </source>
</reference>
<comment type="similarity">
    <text evidence="1 5">Belongs to the E2F/DP family.</text>
</comment>
<dbReference type="FunFam" id="1.10.10.10:FF:000008">
    <property type="entry name" value="E2F transcription factor 1"/>
    <property type="match status" value="1"/>
</dbReference>
<evidence type="ECO:0000256" key="1">
    <source>
        <dbReference type="ARBA" id="ARBA00010940"/>
    </source>
</evidence>
<keyword evidence="2 5" id="KW-0805">Transcription regulation</keyword>
<dbReference type="GO" id="GO:0000978">
    <property type="term" value="F:RNA polymerase II cis-regulatory region sequence-specific DNA binding"/>
    <property type="evidence" value="ECO:0007669"/>
    <property type="project" value="InterPro"/>
</dbReference>
<evidence type="ECO:0000259" key="7">
    <source>
        <dbReference type="SMART" id="SM01372"/>
    </source>
</evidence>
<protein>
    <recommendedName>
        <fullName evidence="7">E2F/DP family winged-helix DNA-binding domain-containing protein</fullName>
    </recommendedName>
</protein>
<evidence type="ECO:0000313" key="9">
    <source>
        <dbReference type="EMBL" id="RHZ27495.1"/>
    </source>
</evidence>
<organism evidence="8 11">
    <name type="scientific">Aphanomyces astaci</name>
    <name type="common">Crayfish plague agent</name>
    <dbReference type="NCBI Taxonomy" id="112090"/>
    <lineage>
        <taxon>Eukaryota</taxon>
        <taxon>Sar</taxon>
        <taxon>Stramenopiles</taxon>
        <taxon>Oomycota</taxon>
        <taxon>Saprolegniomycetes</taxon>
        <taxon>Saprolegniales</taxon>
        <taxon>Verrucalvaceae</taxon>
        <taxon>Aphanomyces</taxon>
    </lineage>
</organism>
<dbReference type="VEuPathDB" id="FungiDB:H257_15626"/>